<dbReference type="Proteomes" id="UP000321532">
    <property type="component" value="Unassembled WGS sequence"/>
</dbReference>
<dbReference type="AlphaFoldDB" id="A0A512AT97"/>
<name>A0A512AT97_9BACT</name>
<proteinExistence type="predicted"/>
<sequence>MHVILPMNTLEELRLEAKTRFYHHIISKLNATVQEYSNLAVIAQFQGRFDVPEQVTFTLDGQINHLLSITVSLVNKAPESVYLEELFTNFLKDYMHLVNPELPFHAGDLYLTSREPLAVSHREPVTEISVRSLAPVH</sequence>
<gene>
    <name evidence="1" type="ORF">AAE02nite_05950</name>
</gene>
<evidence type="ECO:0000313" key="2">
    <source>
        <dbReference type="Proteomes" id="UP000321532"/>
    </source>
</evidence>
<protein>
    <submittedName>
        <fullName evidence="1">Uncharacterized protein</fullName>
    </submittedName>
</protein>
<organism evidence="1 2">
    <name type="scientific">Adhaeribacter aerolatus</name>
    <dbReference type="NCBI Taxonomy" id="670289"/>
    <lineage>
        <taxon>Bacteria</taxon>
        <taxon>Pseudomonadati</taxon>
        <taxon>Bacteroidota</taxon>
        <taxon>Cytophagia</taxon>
        <taxon>Cytophagales</taxon>
        <taxon>Hymenobacteraceae</taxon>
        <taxon>Adhaeribacter</taxon>
    </lineage>
</organism>
<reference evidence="1 2" key="1">
    <citation type="submission" date="2019-07" db="EMBL/GenBank/DDBJ databases">
        <title>Whole genome shotgun sequence of Adhaeribacter aerolatus NBRC 106133.</title>
        <authorList>
            <person name="Hosoyama A."/>
            <person name="Uohara A."/>
            <person name="Ohji S."/>
            <person name="Ichikawa N."/>
        </authorList>
    </citation>
    <scope>NUCLEOTIDE SEQUENCE [LARGE SCALE GENOMIC DNA]</scope>
    <source>
        <strain evidence="1 2">NBRC 106133</strain>
    </source>
</reference>
<keyword evidence="2" id="KW-1185">Reference proteome</keyword>
<comment type="caution">
    <text evidence="1">The sequence shown here is derived from an EMBL/GenBank/DDBJ whole genome shotgun (WGS) entry which is preliminary data.</text>
</comment>
<dbReference type="EMBL" id="BJYS01000003">
    <property type="protein sequence ID" value="GEO02931.1"/>
    <property type="molecule type" value="Genomic_DNA"/>
</dbReference>
<evidence type="ECO:0000313" key="1">
    <source>
        <dbReference type="EMBL" id="GEO02931.1"/>
    </source>
</evidence>
<accession>A0A512AT97</accession>